<dbReference type="Pfam" id="PF06999">
    <property type="entry name" value="Suc_Fer-like"/>
    <property type="match status" value="1"/>
</dbReference>
<reference evidence="1 2" key="1">
    <citation type="submission" date="2021-08" db="EMBL/GenBank/DDBJ databases">
        <title>Draft Genome Sequence of Phanerochaete sordida strain YK-624.</title>
        <authorList>
            <person name="Mori T."/>
            <person name="Dohra H."/>
            <person name="Suzuki T."/>
            <person name="Kawagishi H."/>
            <person name="Hirai H."/>
        </authorList>
    </citation>
    <scope>NUCLEOTIDE SEQUENCE [LARGE SCALE GENOMIC DNA]</scope>
    <source>
        <strain evidence="1 2">YK-624</strain>
    </source>
</reference>
<gene>
    <name evidence="1" type="ORF">PsYK624_001950</name>
</gene>
<comment type="caution">
    <text evidence="1">The sequence shown here is derived from an EMBL/GenBank/DDBJ whole genome shotgun (WGS) entry which is preliminary data.</text>
</comment>
<dbReference type="AlphaFoldDB" id="A0A9P3FXM1"/>
<dbReference type="OrthoDB" id="10253744at2759"/>
<dbReference type="InterPro" id="IPR009737">
    <property type="entry name" value="Aim32/Apd1-like"/>
</dbReference>
<dbReference type="PANTHER" id="PTHR31902:SF14">
    <property type="entry name" value="ACTIN PATCHES DISTAL PROTEIN 1"/>
    <property type="match status" value="1"/>
</dbReference>
<dbReference type="EMBL" id="BPQB01000001">
    <property type="protein sequence ID" value="GJE84120.1"/>
    <property type="molecule type" value="Genomic_DNA"/>
</dbReference>
<name>A0A9P3FXM1_9APHY</name>
<dbReference type="CDD" id="cd03062">
    <property type="entry name" value="TRX_Fd_Sucrase"/>
    <property type="match status" value="1"/>
</dbReference>
<dbReference type="Gene3D" id="3.40.30.10">
    <property type="entry name" value="Glutaredoxin"/>
    <property type="match status" value="1"/>
</dbReference>
<organism evidence="1 2">
    <name type="scientific">Phanerochaete sordida</name>
    <dbReference type="NCBI Taxonomy" id="48140"/>
    <lineage>
        <taxon>Eukaryota</taxon>
        <taxon>Fungi</taxon>
        <taxon>Dikarya</taxon>
        <taxon>Basidiomycota</taxon>
        <taxon>Agaricomycotina</taxon>
        <taxon>Agaricomycetes</taxon>
        <taxon>Polyporales</taxon>
        <taxon>Phanerochaetaceae</taxon>
        <taxon>Phanerochaete</taxon>
    </lineage>
</organism>
<evidence type="ECO:0000313" key="1">
    <source>
        <dbReference type="EMBL" id="GJE84120.1"/>
    </source>
</evidence>
<evidence type="ECO:0000313" key="2">
    <source>
        <dbReference type="Proteomes" id="UP000703269"/>
    </source>
</evidence>
<protein>
    <submittedName>
        <fullName evidence="1">Sucrase ferredoxin</fullName>
    </submittedName>
</protein>
<accession>A0A9P3FXM1</accession>
<proteinExistence type="predicted"/>
<dbReference type="SUPFAM" id="SSF52833">
    <property type="entry name" value="Thioredoxin-like"/>
    <property type="match status" value="1"/>
</dbReference>
<dbReference type="InterPro" id="IPR036249">
    <property type="entry name" value="Thioredoxin-like_sf"/>
</dbReference>
<dbReference type="Proteomes" id="UP000703269">
    <property type="component" value="Unassembled WGS sequence"/>
</dbReference>
<keyword evidence="2" id="KW-1185">Reference proteome</keyword>
<sequence>MTSQLRKLKAIVLGHNLDMDSTTANLEEANVPVSRDECRACADPCDLGHEDYPSRFEVDMETEMLGSMKPYRRQVVISTGKSDWAHDVSSVSGSLASYLDSALSSAPKPPKTGGAGSKVSGVYDSAESARVTVLNGSHHTLSDNPKNDTVLVLPDYKVVTEVPRSREGAAELFRDVVDPALPRAGAHVDGAELQSYVLPYSSVILLCSHKKRDNRCAIAAPKLQHALTIALEREGWDVHTQLEDPADHGAPLEEHAGSPDARDAEFAARLRAFDPATADPRRALILMVSHIGGHKFAGNVIIYKPQGVSVWYGRVTPHHCEAIVRDTIVGGKVLPPLLRGGLNLSRPGRTSLNDW</sequence>
<dbReference type="PANTHER" id="PTHR31902">
    <property type="entry name" value="ACTIN PATCHES DISTAL PROTEIN 1"/>
    <property type="match status" value="1"/>
</dbReference>